<dbReference type="PRINTS" id="PR00069">
    <property type="entry name" value="ALDKETRDTASE"/>
</dbReference>
<evidence type="ECO:0000256" key="1">
    <source>
        <dbReference type="ARBA" id="ARBA00023002"/>
    </source>
</evidence>
<gene>
    <name evidence="6" type="ORF">AMTR_s00024p00110840</name>
</gene>
<sequence length="323" mass="36458">MEKEIGGIPQVVLNSGHKMHLVGLGTAKDPFIEDESLKFPILEAMELGYRHFDTAMIYKSEKALGQAIAEAQERGIIDSRSELFVTSKLWCTDNHPDGVLPALHQTLQRLQLEYLDLYLIHFPARLKGGIKTAEFREEDILPIDLEGTWKAMEECCRLGLTKSIGVSNFSCKKLQDLLAIATIPPAVNQVEMHPFWQQRKLRGFCEAKGIHVEAFSPLGGGGVTWGPNAVLDCELLTEIAQAKGKSLAQVCLRWGFQQGVTLVLKSFKRERLKENLQIFDWELNEEELHKIGEIPQMKFARAEKYVTPEGPFKTLEDIWDGEI</sequence>
<dbReference type="PANTHER" id="PTHR11732">
    <property type="entry name" value="ALDO/KETO REDUCTASE"/>
    <property type="match status" value="1"/>
</dbReference>
<evidence type="ECO:0000259" key="5">
    <source>
        <dbReference type="Pfam" id="PF00248"/>
    </source>
</evidence>
<feature type="site" description="Lowers pKa of active site Tyr" evidence="4">
    <location>
        <position position="88"/>
    </location>
</feature>
<dbReference type="PROSITE" id="PS00798">
    <property type="entry name" value="ALDOKETO_REDUCTASE_1"/>
    <property type="match status" value="1"/>
</dbReference>
<reference evidence="7" key="1">
    <citation type="journal article" date="2013" name="Science">
        <title>The Amborella genome and the evolution of flowering plants.</title>
        <authorList>
            <consortium name="Amborella Genome Project"/>
        </authorList>
    </citation>
    <scope>NUCLEOTIDE SEQUENCE [LARGE SCALE GENOMIC DNA]</scope>
</reference>
<name>W1PSN8_AMBTC</name>
<feature type="domain" description="NADP-dependent oxidoreductase" evidence="5">
    <location>
        <begin position="24"/>
        <end position="293"/>
    </location>
</feature>
<dbReference type="Proteomes" id="UP000017836">
    <property type="component" value="Unassembled WGS sequence"/>
</dbReference>
<dbReference type="FunFam" id="3.20.20.100:FF:000014">
    <property type="entry name" value="NAD(P)-linked oxidoreductase superfamily protein"/>
    <property type="match status" value="1"/>
</dbReference>
<dbReference type="Gramene" id="ERN11058">
    <property type="protein sequence ID" value="ERN11058"/>
    <property type="gene ID" value="AMTR_s00024p00110840"/>
</dbReference>
<dbReference type="InterPro" id="IPR044497">
    <property type="entry name" value="AKR4A/B"/>
</dbReference>
<feature type="active site" description="Proton donor" evidence="2">
    <location>
        <position position="58"/>
    </location>
</feature>
<dbReference type="InterPro" id="IPR036812">
    <property type="entry name" value="NAD(P)_OxRdtase_dom_sf"/>
</dbReference>
<organism evidence="6 7">
    <name type="scientific">Amborella trichopoda</name>
    <dbReference type="NCBI Taxonomy" id="13333"/>
    <lineage>
        <taxon>Eukaryota</taxon>
        <taxon>Viridiplantae</taxon>
        <taxon>Streptophyta</taxon>
        <taxon>Embryophyta</taxon>
        <taxon>Tracheophyta</taxon>
        <taxon>Spermatophyta</taxon>
        <taxon>Magnoliopsida</taxon>
        <taxon>Amborellales</taxon>
        <taxon>Amborellaceae</taxon>
        <taxon>Amborella</taxon>
    </lineage>
</organism>
<dbReference type="EMBL" id="KI392710">
    <property type="protein sequence ID" value="ERN11058.1"/>
    <property type="molecule type" value="Genomic_DNA"/>
</dbReference>
<evidence type="ECO:0000313" key="7">
    <source>
        <dbReference type="Proteomes" id="UP000017836"/>
    </source>
</evidence>
<protein>
    <recommendedName>
        <fullName evidence="5">NADP-dependent oxidoreductase domain-containing protein</fullName>
    </recommendedName>
</protein>
<dbReference type="GO" id="GO:0044550">
    <property type="term" value="P:secondary metabolite biosynthetic process"/>
    <property type="evidence" value="ECO:0007669"/>
    <property type="project" value="UniProtKB-ARBA"/>
</dbReference>
<dbReference type="OMA" id="GPANDIF"/>
<dbReference type="STRING" id="13333.W1PSN8"/>
<accession>W1PSN8</accession>
<dbReference type="SUPFAM" id="SSF51430">
    <property type="entry name" value="NAD(P)-linked oxidoreductase"/>
    <property type="match status" value="1"/>
</dbReference>
<dbReference type="Pfam" id="PF00248">
    <property type="entry name" value="Aldo_ket_red"/>
    <property type="match status" value="1"/>
</dbReference>
<evidence type="ECO:0000256" key="2">
    <source>
        <dbReference type="PIRSR" id="PIRSR000097-1"/>
    </source>
</evidence>
<dbReference type="CDD" id="cd19124">
    <property type="entry name" value="AKR_AKR4A_4B"/>
    <property type="match status" value="1"/>
</dbReference>
<evidence type="ECO:0000256" key="3">
    <source>
        <dbReference type="PIRSR" id="PIRSR000097-2"/>
    </source>
</evidence>
<dbReference type="AlphaFoldDB" id="W1PSN8"/>
<keyword evidence="1" id="KW-0560">Oxidoreductase</keyword>
<proteinExistence type="predicted"/>
<evidence type="ECO:0000256" key="4">
    <source>
        <dbReference type="PIRSR" id="PIRSR000097-3"/>
    </source>
</evidence>
<keyword evidence="7" id="KW-1185">Reference proteome</keyword>
<dbReference type="PIRSF" id="PIRSF000097">
    <property type="entry name" value="AKR"/>
    <property type="match status" value="1"/>
</dbReference>
<dbReference type="PROSITE" id="PS00062">
    <property type="entry name" value="ALDOKETO_REDUCTASE_2"/>
    <property type="match status" value="1"/>
</dbReference>
<dbReference type="Gene3D" id="3.20.20.100">
    <property type="entry name" value="NADP-dependent oxidoreductase domain"/>
    <property type="match status" value="1"/>
</dbReference>
<dbReference type="InterPro" id="IPR020471">
    <property type="entry name" value="AKR"/>
</dbReference>
<dbReference type="GO" id="GO:0005829">
    <property type="term" value="C:cytosol"/>
    <property type="evidence" value="ECO:0000318"/>
    <property type="project" value="GO_Central"/>
</dbReference>
<feature type="binding site" evidence="3">
    <location>
        <position position="121"/>
    </location>
    <ligand>
        <name>substrate</name>
    </ligand>
</feature>
<dbReference type="InterPro" id="IPR018170">
    <property type="entry name" value="Aldo/ket_reductase_CS"/>
</dbReference>
<dbReference type="HOGENOM" id="CLU_023205_0_0_1"/>
<dbReference type="GO" id="GO:0004032">
    <property type="term" value="F:aldose reductase (NADPH) activity"/>
    <property type="evidence" value="ECO:0000318"/>
    <property type="project" value="GO_Central"/>
</dbReference>
<dbReference type="InterPro" id="IPR023210">
    <property type="entry name" value="NADP_OxRdtase_dom"/>
</dbReference>
<dbReference type="eggNOG" id="KOG1577">
    <property type="taxonomic scope" value="Eukaryota"/>
</dbReference>
<evidence type="ECO:0000313" key="6">
    <source>
        <dbReference type="EMBL" id="ERN11058.1"/>
    </source>
</evidence>